<dbReference type="PANTHER" id="PTHR33375:SF7">
    <property type="entry name" value="CHROMOSOME 2-PARTITIONING PROTEIN PARB-RELATED"/>
    <property type="match status" value="1"/>
</dbReference>
<organism evidence="3 4">
    <name type="scientific">Limnospira platensis NIES-46</name>
    <dbReference type="NCBI Taxonomy" id="1236695"/>
    <lineage>
        <taxon>Bacteria</taxon>
        <taxon>Bacillati</taxon>
        <taxon>Cyanobacteriota</taxon>
        <taxon>Cyanophyceae</taxon>
        <taxon>Oscillatoriophycideae</taxon>
        <taxon>Oscillatoriales</taxon>
        <taxon>Sirenicapillariaceae</taxon>
        <taxon>Limnospira</taxon>
    </lineage>
</organism>
<dbReference type="InterPro" id="IPR004437">
    <property type="entry name" value="ParB/RepB/Spo0J"/>
</dbReference>
<dbReference type="InterPro" id="IPR050336">
    <property type="entry name" value="Chromosome_partition/occlusion"/>
</dbReference>
<proteinExistence type="inferred from homology"/>
<keyword evidence="4" id="KW-1185">Reference proteome</keyword>
<evidence type="ECO:0000313" key="3">
    <source>
        <dbReference type="EMBL" id="GCE96600.1"/>
    </source>
</evidence>
<accession>A0A5M3TES3</accession>
<name>A0A5M3TES3_LIMPL</name>
<dbReference type="NCBIfam" id="TIGR00180">
    <property type="entry name" value="parB_part"/>
    <property type="match status" value="1"/>
</dbReference>
<comment type="similarity">
    <text evidence="1">Belongs to the ParB family.</text>
</comment>
<dbReference type="SUPFAM" id="SSF110849">
    <property type="entry name" value="ParB/Sulfiredoxin"/>
    <property type="match status" value="1"/>
</dbReference>
<dbReference type="SUPFAM" id="SSF109709">
    <property type="entry name" value="KorB DNA-binding domain-like"/>
    <property type="match status" value="1"/>
</dbReference>
<feature type="domain" description="ParB-like N-terminal" evidence="2">
    <location>
        <begin position="16"/>
        <end position="106"/>
    </location>
</feature>
<dbReference type="SMART" id="SM00470">
    <property type="entry name" value="ParB"/>
    <property type="match status" value="1"/>
</dbReference>
<evidence type="ECO:0000259" key="2">
    <source>
        <dbReference type="SMART" id="SM00470"/>
    </source>
</evidence>
<dbReference type="InterPro" id="IPR041468">
    <property type="entry name" value="HTH_ParB/Spo0J"/>
</dbReference>
<protein>
    <submittedName>
        <fullName evidence="3">ParB-like partition protein</fullName>
    </submittedName>
</protein>
<dbReference type="CDD" id="cd16393">
    <property type="entry name" value="SPO0J_N"/>
    <property type="match status" value="1"/>
</dbReference>
<dbReference type="Gene3D" id="1.10.10.2830">
    <property type="match status" value="1"/>
</dbReference>
<dbReference type="Proteomes" id="UP000326169">
    <property type="component" value="Unassembled WGS sequence"/>
</dbReference>
<dbReference type="PANTHER" id="PTHR33375">
    <property type="entry name" value="CHROMOSOME-PARTITIONING PROTEIN PARB-RELATED"/>
    <property type="match status" value="1"/>
</dbReference>
<dbReference type="EMBL" id="BIMW01000203">
    <property type="protein sequence ID" value="GCE96600.1"/>
    <property type="molecule type" value="Genomic_DNA"/>
</dbReference>
<gene>
    <name evidence="3" type="ORF">NIES46_46720</name>
</gene>
<dbReference type="Gene3D" id="3.90.1530.30">
    <property type="match status" value="1"/>
</dbReference>
<dbReference type="Pfam" id="PF02195">
    <property type="entry name" value="ParB_N"/>
    <property type="match status" value="1"/>
</dbReference>
<dbReference type="InterPro" id="IPR036086">
    <property type="entry name" value="ParB/Sulfiredoxin_sf"/>
</dbReference>
<dbReference type="RefSeq" id="WP_014277318.1">
    <property type="nucleotide sequence ID" value="NZ_BIMW01000203.1"/>
</dbReference>
<dbReference type="Pfam" id="PF17762">
    <property type="entry name" value="HTH_ParB"/>
    <property type="match status" value="1"/>
</dbReference>
<evidence type="ECO:0000313" key="4">
    <source>
        <dbReference type="Proteomes" id="UP000326169"/>
    </source>
</evidence>
<evidence type="ECO:0000256" key="1">
    <source>
        <dbReference type="ARBA" id="ARBA00006295"/>
    </source>
</evidence>
<sequence>MKTLPNYQIRTFGDRRQIPIKQIVISKVQPRKYFSEQSINKLAASIKSSGILQDLIVRPIDKGKYELVAGERRYRAAQIVGLETIPAQVKEMSDAEALQCALTENIQREDLNPIEETEAILRLLAINLNDSVEKVRSLLHRMKNDAKKKVTTHSAMGKPEAEIVKSTFDSLGRMSWDSFVSNQLPMLKLPPEIMKALGEGEIDYTKAKEIAKLKSEKERLALLSEAIAQNLTLRQVQKLVRERKVSEMPDQLETEISDMTKQFRRSKARLSPQQRSEIEALLKQLKLLMSE</sequence>
<dbReference type="InterPro" id="IPR003115">
    <property type="entry name" value="ParB_N"/>
</dbReference>
<dbReference type="GeneID" id="301685386"/>
<reference evidence="3 4" key="1">
    <citation type="journal article" date="2019" name="J Genomics">
        <title>The Draft Genome of a Hydrogen-producing Cyanobacterium, Arthrospira platensis NIES-46.</title>
        <authorList>
            <person name="Suzuki S."/>
            <person name="Yamaguchi H."/>
            <person name="Kawachi M."/>
        </authorList>
    </citation>
    <scope>NUCLEOTIDE SEQUENCE [LARGE SCALE GENOMIC DNA]</scope>
    <source>
        <strain evidence="3 4">NIES-46</strain>
    </source>
</reference>
<comment type="caution">
    <text evidence="3">The sequence shown here is derived from an EMBL/GenBank/DDBJ whole genome shotgun (WGS) entry which is preliminary data.</text>
</comment>